<evidence type="ECO:0000313" key="2">
    <source>
        <dbReference type="Proteomes" id="UP000094236"/>
    </source>
</evidence>
<sequence length="56" mass="6512">MDSFERKNKLFRLVTIKFTKTKIVICGETIIPAQGFAKLKCIDIVRTNFTKTPFIF</sequence>
<reference evidence="2" key="1">
    <citation type="submission" date="2016-05" db="EMBL/GenBank/DDBJ databases">
        <title>Comparative genomics of biotechnologically important yeasts.</title>
        <authorList>
            <consortium name="DOE Joint Genome Institute"/>
            <person name="Riley R."/>
            <person name="Haridas S."/>
            <person name="Wolfe K.H."/>
            <person name="Lopes M.R."/>
            <person name="Hittinger C.T."/>
            <person name="Goker M."/>
            <person name="Salamov A."/>
            <person name="Wisecaver J."/>
            <person name="Long T.M."/>
            <person name="Aerts A.L."/>
            <person name="Barry K."/>
            <person name="Choi C."/>
            <person name="Clum A."/>
            <person name="Coughlan A.Y."/>
            <person name="Deshpande S."/>
            <person name="Douglass A.P."/>
            <person name="Hanson S.J."/>
            <person name="Klenk H.-P."/>
            <person name="Labutti K."/>
            <person name="Lapidus A."/>
            <person name="Lindquist E."/>
            <person name="Lipzen A."/>
            <person name="Meier-Kolthoff J.P."/>
            <person name="Ohm R.A."/>
            <person name="Otillar R.P."/>
            <person name="Pangilinan J."/>
            <person name="Peng Y."/>
            <person name="Rokas A."/>
            <person name="Rosa C.A."/>
            <person name="Scheuner C."/>
            <person name="Sibirny A.A."/>
            <person name="Slot J.C."/>
            <person name="Stielow J.B."/>
            <person name="Sun H."/>
            <person name="Kurtzman C.P."/>
            <person name="Blackwell M."/>
            <person name="Grigoriev I.V."/>
            <person name="Jeffries T.W."/>
        </authorList>
    </citation>
    <scope>NUCLEOTIDE SEQUENCE [LARGE SCALE GENOMIC DNA]</scope>
    <source>
        <strain evidence="2">NRRL Y-2460</strain>
    </source>
</reference>
<organism evidence="1 2">
    <name type="scientific">Pachysolen tannophilus NRRL Y-2460</name>
    <dbReference type="NCBI Taxonomy" id="669874"/>
    <lineage>
        <taxon>Eukaryota</taxon>
        <taxon>Fungi</taxon>
        <taxon>Dikarya</taxon>
        <taxon>Ascomycota</taxon>
        <taxon>Saccharomycotina</taxon>
        <taxon>Pichiomycetes</taxon>
        <taxon>Pachysolenaceae</taxon>
        <taxon>Pachysolen</taxon>
    </lineage>
</organism>
<dbReference type="Proteomes" id="UP000094236">
    <property type="component" value="Unassembled WGS sequence"/>
</dbReference>
<accession>A0A1E4TV26</accession>
<name>A0A1E4TV26_PACTA</name>
<evidence type="ECO:0000313" key="1">
    <source>
        <dbReference type="EMBL" id="ODV95579.1"/>
    </source>
</evidence>
<keyword evidence="2" id="KW-1185">Reference proteome</keyword>
<gene>
    <name evidence="1" type="ORF">PACTADRAFT_50281</name>
</gene>
<dbReference type="AlphaFoldDB" id="A0A1E4TV26"/>
<proteinExistence type="predicted"/>
<dbReference type="EMBL" id="KV454014">
    <property type="protein sequence ID" value="ODV95579.1"/>
    <property type="molecule type" value="Genomic_DNA"/>
</dbReference>
<protein>
    <submittedName>
        <fullName evidence="1">Uncharacterized protein</fullName>
    </submittedName>
</protein>